<keyword evidence="13" id="KW-0378">Hydrolase</keyword>
<proteinExistence type="inferred from homology"/>
<keyword evidence="27" id="KW-1185">Reference proteome</keyword>
<keyword evidence="10 26" id="KW-0328">Glycosyltransferase</keyword>
<dbReference type="RefSeq" id="WP_017929417.1">
    <property type="nucleotide sequence ID" value="NZ_KB823001.1"/>
</dbReference>
<evidence type="ECO:0000256" key="6">
    <source>
        <dbReference type="ARBA" id="ARBA00020552"/>
    </source>
</evidence>
<dbReference type="Pfam" id="PF00912">
    <property type="entry name" value="Transgly"/>
    <property type="match status" value="1"/>
</dbReference>
<keyword evidence="16" id="KW-0511">Multifunctional enzyme</keyword>
<keyword evidence="15" id="KW-0573">Peptidoglycan synthesis</keyword>
<dbReference type="InterPro" id="IPR012338">
    <property type="entry name" value="Beta-lactam/transpept-like"/>
</dbReference>
<feature type="compositionally biased region" description="Polar residues" evidence="22">
    <location>
        <begin position="112"/>
        <end position="121"/>
    </location>
</feature>
<dbReference type="GO" id="GO:0008658">
    <property type="term" value="F:penicillin binding"/>
    <property type="evidence" value="ECO:0007669"/>
    <property type="project" value="InterPro"/>
</dbReference>
<evidence type="ECO:0000256" key="13">
    <source>
        <dbReference type="ARBA" id="ARBA00022801"/>
    </source>
</evidence>
<dbReference type="STRING" id="1122180.Lokhon_00306"/>
<keyword evidence="17" id="KW-0961">Cell wall biogenesis/degradation</keyword>
<comment type="caution">
    <text evidence="26">The sequence shown here is derived from an EMBL/GenBank/DDBJ whole genome shotgun (WGS) entry which is preliminary data.</text>
</comment>
<dbReference type="AlphaFoldDB" id="A0A017HHE8"/>
<evidence type="ECO:0000256" key="3">
    <source>
        <dbReference type="ARBA" id="ARBA00007739"/>
    </source>
</evidence>
<dbReference type="GO" id="GO:0008955">
    <property type="term" value="F:peptidoglycan glycosyltransferase activity"/>
    <property type="evidence" value="ECO:0007669"/>
    <property type="project" value="UniProtKB-EC"/>
</dbReference>
<dbReference type="InterPro" id="IPR023346">
    <property type="entry name" value="Lysozyme-like_dom_sf"/>
</dbReference>
<dbReference type="Proteomes" id="UP000025047">
    <property type="component" value="Unassembled WGS sequence"/>
</dbReference>
<comment type="function">
    <text evidence="18">Has immunoglobulin-binding and hemagglutination properties, and can bind to mannose. Essential for virulence. May be involved in LPS biosynthesis or polysaccharide transport.</text>
</comment>
<dbReference type="OrthoDB" id="9766909at2"/>
<evidence type="ECO:0000256" key="2">
    <source>
        <dbReference type="ARBA" id="ARBA00007090"/>
    </source>
</evidence>
<evidence type="ECO:0000256" key="1">
    <source>
        <dbReference type="ARBA" id="ARBA00004752"/>
    </source>
</evidence>
<evidence type="ECO:0000259" key="24">
    <source>
        <dbReference type="Pfam" id="PF00905"/>
    </source>
</evidence>
<dbReference type="PANTHER" id="PTHR32282:SF33">
    <property type="entry name" value="PEPTIDOGLYCAN GLYCOSYLTRANSFERASE"/>
    <property type="match status" value="1"/>
</dbReference>
<dbReference type="PANTHER" id="PTHR32282">
    <property type="entry name" value="BINDING PROTEIN TRANSPEPTIDASE, PUTATIVE-RELATED"/>
    <property type="match status" value="1"/>
</dbReference>
<keyword evidence="8" id="KW-0121">Carboxypeptidase</keyword>
<protein>
    <recommendedName>
        <fullName evidence="6">Lectin-like protein BA14k</fullName>
        <ecNumber evidence="20">2.4.99.28</ecNumber>
        <ecNumber evidence="5">3.4.16.4</ecNumber>
    </recommendedName>
</protein>
<evidence type="ECO:0000256" key="19">
    <source>
        <dbReference type="ARBA" id="ARBA00034000"/>
    </source>
</evidence>
<dbReference type="GO" id="GO:0071555">
    <property type="term" value="P:cell wall organization"/>
    <property type="evidence" value="ECO:0007669"/>
    <property type="project" value="UniProtKB-KW"/>
</dbReference>
<dbReference type="FunFam" id="1.10.3810.10:FF:000001">
    <property type="entry name" value="Penicillin-binding protein 1A"/>
    <property type="match status" value="1"/>
</dbReference>
<evidence type="ECO:0000256" key="12">
    <source>
        <dbReference type="ARBA" id="ARBA00022734"/>
    </source>
</evidence>
<comment type="catalytic activity">
    <reaction evidence="21">
        <text>[GlcNAc-(1-&gt;4)-Mur2Ac(oyl-L-Ala-gamma-D-Glu-L-Lys-D-Ala-D-Ala)](n)-di-trans,octa-cis-undecaprenyl diphosphate + beta-D-GlcNAc-(1-&gt;4)-Mur2Ac(oyl-L-Ala-gamma-D-Glu-L-Lys-D-Ala-D-Ala)-di-trans,octa-cis-undecaprenyl diphosphate = [GlcNAc-(1-&gt;4)-Mur2Ac(oyl-L-Ala-gamma-D-Glu-L-Lys-D-Ala-D-Ala)](n+1)-di-trans,octa-cis-undecaprenyl diphosphate + di-trans,octa-cis-undecaprenyl diphosphate + H(+)</text>
        <dbReference type="Rhea" id="RHEA:23708"/>
        <dbReference type="Rhea" id="RHEA-COMP:9602"/>
        <dbReference type="Rhea" id="RHEA-COMP:9603"/>
        <dbReference type="ChEBI" id="CHEBI:15378"/>
        <dbReference type="ChEBI" id="CHEBI:58405"/>
        <dbReference type="ChEBI" id="CHEBI:60033"/>
        <dbReference type="ChEBI" id="CHEBI:78435"/>
        <dbReference type="EC" id="2.4.99.28"/>
    </reaction>
</comment>
<dbReference type="InterPro" id="IPR001264">
    <property type="entry name" value="Glyco_trans_51"/>
</dbReference>
<feature type="compositionally biased region" description="Basic and acidic residues" evidence="22">
    <location>
        <begin position="1"/>
        <end position="14"/>
    </location>
</feature>
<evidence type="ECO:0000256" key="5">
    <source>
        <dbReference type="ARBA" id="ARBA00012448"/>
    </source>
</evidence>
<dbReference type="eggNOG" id="COG0744">
    <property type="taxonomic scope" value="Bacteria"/>
</dbReference>
<keyword evidence="23" id="KW-0812">Transmembrane</keyword>
<dbReference type="Pfam" id="PF07886">
    <property type="entry name" value="BA14K"/>
    <property type="match status" value="1"/>
</dbReference>
<evidence type="ECO:0000256" key="18">
    <source>
        <dbReference type="ARBA" id="ARBA00025321"/>
    </source>
</evidence>
<feature type="domain" description="Penicillin-binding protein transpeptidase" evidence="24">
    <location>
        <begin position="475"/>
        <end position="711"/>
    </location>
</feature>
<dbReference type="InterPro" id="IPR001460">
    <property type="entry name" value="PCN-bd_Tpept"/>
</dbReference>
<dbReference type="InterPro" id="IPR050396">
    <property type="entry name" value="Glycosyltr_51/Transpeptidase"/>
</dbReference>
<feature type="compositionally biased region" description="Basic and acidic residues" evidence="22">
    <location>
        <begin position="91"/>
        <end position="100"/>
    </location>
</feature>
<dbReference type="GO" id="GO:0030288">
    <property type="term" value="C:outer membrane-bounded periplasmic space"/>
    <property type="evidence" value="ECO:0007669"/>
    <property type="project" value="TreeGrafter"/>
</dbReference>
<accession>A0A017HHE8</accession>
<evidence type="ECO:0000256" key="20">
    <source>
        <dbReference type="ARBA" id="ARBA00044770"/>
    </source>
</evidence>
<evidence type="ECO:0000259" key="25">
    <source>
        <dbReference type="Pfam" id="PF00912"/>
    </source>
</evidence>
<comment type="catalytic activity">
    <reaction evidence="19">
        <text>Preferential cleavage: (Ac)2-L-Lys-D-Ala-|-D-Ala. Also transpeptidation of peptidyl-alanyl moieties that are N-acyl substituents of D-alanine.</text>
        <dbReference type="EC" id="3.4.16.4"/>
    </reaction>
</comment>
<evidence type="ECO:0000256" key="9">
    <source>
        <dbReference type="ARBA" id="ARBA00022670"/>
    </source>
</evidence>
<keyword evidence="23" id="KW-1133">Transmembrane helix</keyword>
<dbReference type="GO" id="GO:0006508">
    <property type="term" value="P:proteolysis"/>
    <property type="evidence" value="ECO:0007669"/>
    <property type="project" value="UniProtKB-KW"/>
</dbReference>
<dbReference type="NCBIfam" id="TIGR02074">
    <property type="entry name" value="PBP_1a_fam"/>
    <property type="match status" value="1"/>
</dbReference>
<dbReference type="GO" id="GO:0009002">
    <property type="term" value="F:serine-type D-Ala-D-Ala carboxypeptidase activity"/>
    <property type="evidence" value="ECO:0007669"/>
    <property type="project" value="UniProtKB-EC"/>
</dbReference>
<feature type="region of interest" description="Disordered" evidence="22">
    <location>
        <begin position="86"/>
        <end position="122"/>
    </location>
</feature>
<dbReference type="Pfam" id="PF00905">
    <property type="entry name" value="Transpeptidase"/>
    <property type="match status" value="1"/>
</dbReference>
<evidence type="ECO:0000256" key="4">
    <source>
        <dbReference type="ARBA" id="ARBA00010270"/>
    </source>
</evidence>
<dbReference type="InterPro" id="IPR036950">
    <property type="entry name" value="PBP_transglycosylase"/>
</dbReference>
<evidence type="ECO:0000256" key="7">
    <source>
        <dbReference type="ARBA" id="ARBA00022475"/>
    </source>
</evidence>
<keyword evidence="7" id="KW-1003">Cell membrane</keyword>
<evidence type="ECO:0000256" key="22">
    <source>
        <dbReference type="SAM" id="MobiDB-lite"/>
    </source>
</evidence>
<dbReference type="InterPro" id="IPR012413">
    <property type="entry name" value="BA14K"/>
</dbReference>
<evidence type="ECO:0000256" key="8">
    <source>
        <dbReference type="ARBA" id="ARBA00022645"/>
    </source>
</evidence>
<keyword evidence="12" id="KW-0430">Lectin</keyword>
<feature type="region of interest" description="Disordered" evidence="22">
    <location>
        <begin position="750"/>
        <end position="771"/>
    </location>
</feature>
<gene>
    <name evidence="26" type="ORF">Lokhon_00306</name>
</gene>
<dbReference type="SUPFAM" id="SSF53955">
    <property type="entry name" value="Lysozyme-like"/>
    <property type="match status" value="1"/>
</dbReference>
<evidence type="ECO:0000256" key="11">
    <source>
        <dbReference type="ARBA" id="ARBA00022679"/>
    </source>
</evidence>
<keyword evidence="11 26" id="KW-0808">Transferase</keyword>
<evidence type="ECO:0000256" key="16">
    <source>
        <dbReference type="ARBA" id="ARBA00023268"/>
    </source>
</evidence>
<keyword evidence="9" id="KW-0645">Protease</keyword>
<dbReference type="PATRIC" id="fig|1122180.6.peg.311"/>
<comment type="pathway">
    <text evidence="1">Cell wall biogenesis; peptidoglycan biosynthesis.</text>
</comment>
<keyword evidence="14" id="KW-0133">Cell shape</keyword>
<dbReference type="EC" id="3.4.16.4" evidence="5"/>
<dbReference type="EC" id="2.4.99.28" evidence="20"/>
<dbReference type="UniPathway" id="UPA00219"/>
<dbReference type="GO" id="GO:0009252">
    <property type="term" value="P:peptidoglycan biosynthetic process"/>
    <property type="evidence" value="ECO:0007669"/>
    <property type="project" value="UniProtKB-UniPathway"/>
</dbReference>
<dbReference type="HOGENOM" id="CLU_006354_2_7_5"/>
<dbReference type="EMBL" id="APGJ01000001">
    <property type="protein sequence ID" value="EYD73750.1"/>
    <property type="molecule type" value="Genomic_DNA"/>
</dbReference>
<feature type="transmembrane region" description="Helical" evidence="23">
    <location>
        <begin position="168"/>
        <end position="190"/>
    </location>
</feature>
<reference evidence="26 27" key="1">
    <citation type="submission" date="2013-03" db="EMBL/GenBank/DDBJ databases">
        <authorList>
            <person name="Fiebig A."/>
            <person name="Goeker M."/>
            <person name="Klenk H.-P.P."/>
        </authorList>
    </citation>
    <scope>NUCLEOTIDE SEQUENCE [LARGE SCALE GENOMIC DNA]</scope>
    <source>
        <strain evidence="26 27">DSM 17492</strain>
    </source>
</reference>
<dbReference type="Gene3D" id="1.10.3810.10">
    <property type="entry name" value="Biosynthetic peptidoglycan transglycosylase-like"/>
    <property type="match status" value="1"/>
</dbReference>
<evidence type="ECO:0000256" key="10">
    <source>
        <dbReference type="ARBA" id="ARBA00022676"/>
    </source>
</evidence>
<dbReference type="GO" id="GO:0030246">
    <property type="term" value="F:carbohydrate binding"/>
    <property type="evidence" value="ECO:0007669"/>
    <property type="project" value="UniProtKB-KW"/>
</dbReference>
<evidence type="ECO:0000256" key="21">
    <source>
        <dbReference type="ARBA" id="ARBA00049902"/>
    </source>
</evidence>
<organism evidence="26 27">
    <name type="scientific">Limimaricola hongkongensis DSM 17492</name>
    <dbReference type="NCBI Taxonomy" id="1122180"/>
    <lineage>
        <taxon>Bacteria</taxon>
        <taxon>Pseudomonadati</taxon>
        <taxon>Pseudomonadota</taxon>
        <taxon>Alphaproteobacteria</taxon>
        <taxon>Rhodobacterales</taxon>
        <taxon>Paracoccaceae</taxon>
        <taxon>Limimaricola</taxon>
    </lineage>
</organism>
<evidence type="ECO:0000313" key="26">
    <source>
        <dbReference type="EMBL" id="EYD73750.1"/>
    </source>
</evidence>
<dbReference type="SUPFAM" id="SSF56601">
    <property type="entry name" value="beta-lactamase/transpeptidase-like"/>
    <property type="match status" value="1"/>
</dbReference>
<dbReference type="Gene3D" id="3.40.710.10">
    <property type="entry name" value="DD-peptidase/beta-lactamase superfamily"/>
    <property type="match status" value="1"/>
</dbReference>
<comment type="similarity">
    <text evidence="3">In the N-terminal section; belongs to the glycosyltransferase 51 family.</text>
</comment>
<evidence type="ECO:0000313" key="27">
    <source>
        <dbReference type="Proteomes" id="UP000025047"/>
    </source>
</evidence>
<comment type="similarity">
    <text evidence="4">Belongs to the BA14k family.</text>
</comment>
<evidence type="ECO:0000256" key="14">
    <source>
        <dbReference type="ARBA" id="ARBA00022960"/>
    </source>
</evidence>
<feature type="region of interest" description="Disordered" evidence="22">
    <location>
        <begin position="1"/>
        <end position="37"/>
    </location>
</feature>
<evidence type="ECO:0000256" key="23">
    <source>
        <dbReference type="SAM" id="Phobius"/>
    </source>
</evidence>
<evidence type="ECO:0000256" key="17">
    <source>
        <dbReference type="ARBA" id="ARBA00023316"/>
    </source>
</evidence>
<name>A0A017HHE8_9RHOB</name>
<feature type="domain" description="Glycosyl transferase family 51" evidence="25">
    <location>
        <begin position="224"/>
        <end position="388"/>
    </location>
</feature>
<evidence type="ECO:0000256" key="15">
    <source>
        <dbReference type="ARBA" id="ARBA00022984"/>
    </source>
</evidence>
<dbReference type="GO" id="GO:0008360">
    <property type="term" value="P:regulation of cell shape"/>
    <property type="evidence" value="ECO:0007669"/>
    <property type="project" value="UniProtKB-KW"/>
</dbReference>
<comment type="similarity">
    <text evidence="2">In the C-terminal section; belongs to the transpeptidase family.</text>
</comment>
<sequence length="816" mass="86711">MTDDKTPDRPDHATDGAGAEPLAAPRGDTAPAPQDADLSQAARAFWAALMRALGRGGRGLGRAASTGIGQGGAALRGLSSRAARTGTAAVDKLRAQRETARSSGGDAGPETQGGSQDTAQSAAPRLSLGARAVQGWRNATARRRARLDQRKLRPAATVRATRWVWRTVFGLAFLLLLGIVLAGGVLVWAVRDLPLADMLPPLEEPTLTVEDEAGDTLFTRGAYRAGYVPLDEMPGHLPQAVSAIEDRRFREHPGVDIEGIGRAMWRNISSGGVVEGGSTITQQLVKVLYLDPERTYKRKLQEMVLALGLERQLGKDRIMELYLNSTYLGAGAWGMPAAAQLYFDKPVQELSLAQSAILAATIRAPSAINPESDLDRARERAEVVLSVMRDLEWIDAAAFESASAELATLEPTPPPARAGSYFADWVLDEAQELSGAVDGPLNVTATLDMELQAKAEKILRDAIAGRGAEAGASQGAIVAMTPDGRVRAMVGGVDYETSQFNRATDAMRQPGSTFKLPVYLAALVMGADPDTRLPDEPIDIDGYAPENFNGRYAGMVTLREAFTRSLNAATVRLAQEVGIEQVIEVSRQLGIESDLTPTPSLALGSSEVSLLDMTEAYAAILAGRAPIAATGIASLKLGDTGVALSVSGSDPNAVKLNRTRKPMLSMLRDVVQNGTGKRAAIDGFAAGKTGTSQNSRDAWFIGFTDRLVVGVWVGNDDNSPMNDVTGGGLPTEIWREVVLAAGGAGAARAPSAESQTPVRVRRGTDVTSTNADRLRRTAAQEQPNCNVRACSRAYRSFRASDCSFQPYSGPRKLCTR</sequence>
<keyword evidence="23" id="KW-0472">Membrane</keyword>